<name>A0A176YBL8_9BRAD</name>
<dbReference type="AlphaFoldDB" id="A0A176YBL8"/>
<accession>A0A176YBL8</accession>
<dbReference type="EMBL" id="LUUB01000096">
    <property type="protein sequence ID" value="OAF02541.1"/>
    <property type="molecule type" value="Genomic_DNA"/>
</dbReference>
<evidence type="ECO:0008006" key="3">
    <source>
        <dbReference type="Google" id="ProtNLM"/>
    </source>
</evidence>
<evidence type="ECO:0000313" key="2">
    <source>
        <dbReference type="Proteomes" id="UP000076959"/>
    </source>
</evidence>
<reference evidence="1 2" key="1">
    <citation type="submission" date="2016-03" db="EMBL/GenBank/DDBJ databases">
        <title>Draft Genome Sequence of the Strain BR 10245 (Bradyrhizobium sp.) isolated from nodules of Centrolobium paraense.</title>
        <authorList>
            <person name="Simoes-Araujo J.L.Sr."/>
            <person name="Barauna A.C."/>
            <person name="Silva K."/>
            <person name="Zilli J.E."/>
        </authorList>
    </citation>
    <scope>NUCLEOTIDE SEQUENCE [LARGE SCALE GENOMIC DNA]</scope>
    <source>
        <strain evidence="1 2">BR 10245</strain>
    </source>
</reference>
<gene>
    <name evidence="1" type="ORF">AYJ54_26530</name>
</gene>
<organism evidence="1 2">
    <name type="scientific">Bradyrhizobium centrolobii</name>
    <dbReference type="NCBI Taxonomy" id="1505087"/>
    <lineage>
        <taxon>Bacteria</taxon>
        <taxon>Pseudomonadati</taxon>
        <taxon>Pseudomonadota</taxon>
        <taxon>Alphaproteobacteria</taxon>
        <taxon>Hyphomicrobiales</taxon>
        <taxon>Nitrobacteraceae</taxon>
        <taxon>Bradyrhizobium</taxon>
    </lineage>
</organism>
<dbReference type="PANTHER" id="PTHR43861">
    <property type="entry name" value="TRANS-ACONITATE 2-METHYLTRANSFERASE-RELATED"/>
    <property type="match status" value="1"/>
</dbReference>
<dbReference type="InterPro" id="IPR029063">
    <property type="entry name" value="SAM-dependent_MTases_sf"/>
</dbReference>
<dbReference type="SUPFAM" id="SSF53335">
    <property type="entry name" value="S-adenosyl-L-methionine-dependent methyltransferases"/>
    <property type="match status" value="1"/>
</dbReference>
<dbReference type="Pfam" id="PF13489">
    <property type="entry name" value="Methyltransf_23"/>
    <property type="match status" value="1"/>
</dbReference>
<keyword evidence="2" id="KW-1185">Reference proteome</keyword>
<evidence type="ECO:0000313" key="1">
    <source>
        <dbReference type="EMBL" id="OAF02541.1"/>
    </source>
</evidence>
<proteinExistence type="predicted"/>
<dbReference type="Gene3D" id="3.40.50.150">
    <property type="entry name" value="Vaccinia Virus protein VP39"/>
    <property type="match status" value="1"/>
</dbReference>
<comment type="caution">
    <text evidence="1">The sequence shown here is derived from an EMBL/GenBank/DDBJ whole genome shotgun (WGS) entry which is preliminary data.</text>
</comment>
<sequence length="235" mass="26640">MDYASYTRNTNETLKGIAHRRRYDQIVKLIASPLSTDKVLDYGCGDAHLFSYFLKRLSPASLVGYDPNPKLLAEAAPEVAAGSILTVDINRLKEAHQGSFTLIYCVEVCEHLTDKALEELFDNLKELAAPRAKLIFGVPLETGLSGFLKALYRLRRHGRQQATFANALRALFGLSIHREMTDIEWYGHHTGFSHERFRRKLQAAGFEVKRTRCLPFRRLGTVLNNEIYFTCSEAS</sequence>
<dbReference type="STRING" id="1505087.AYJ54_26530"/>
<dbReference type="PANTHER" id="PTHR43861:SF1">
    <property type="entry name" value="TRANS-ACONITATE 2-METHYLTRANSFERASE"/>
    <property type="match status" value="1"/>
</dbReference>
<dbReference type="Proteomes" id="UP000076959">
    <property type="component" value="Unassembled WGS sequence"/>
</dbReference>
<dbReference type="CDD" id="cd02440">
    <property type="entry name" value="AdoMet_MTases"/>
    <property type="match status" value="1"/>
</dbReference>
<protein>
    <recommendedName>
        <fullName evidence="3">Methyltransferase domain-containing protein</fullName>
    </recommendedName>
</protein>